<keyword evidence="1" id="KW-0472">Membrane</keyword>
<dbReference type="Proteomes" id="UP000245202">
    <property type="component" value="Unassembled WGS sequence"/>
</dbReference>
<keyword evidence="3" id="KW-1185">Reference proteome</keyword>
<feature type="transmembrane region" description="Helical" evidence="1">
    <location>
        <begin position="7"/>
        <end position="32"/>
    </location>
</feature>
<evidence type="ECO:0000313" key="2">
    <source>
        <dbReference type="EMBL" id="GBG12088.1"/>
    </source>
</evidence>
<protein>
    <submittedName>
        <fullName evidence="2">Stage V sporulation protein AB</fullName>
    </submittedName>
</protein>
<organism evidence="2 3">
    <name type="scientific">Paenibacillus agaridevorans</name>
    <dbReference type="NCBI Taxonomy" id="171404"/>
    <lineage>
        <taxon>Bacteria</taxon>
        <taxon>Bacillati</taxon>
        <taxon>Bacillota</taxon>
        <taxon>Bacilli</taxon>
        <taxon>Bacillales</taxon>
        <taxon>Paenibacillaceae</taxon>
        <taxon>Paenibacillus</taxon>
    </lineage>
</organism>
<feature type="transmembrane region" description="Helical" evidence="1">
    <location>
        <begin position="44"/>
        <end position="65"/>
    </location>
</feature>
<evidence type="ECO:0000256" key="1">
    <source>
        <dbReference type="SAM" id="Phobius"/>
    </source>
</evidence>
<proteinExistence type="predicted"/>
<dbReference type="AlphaFoldDB" id="A0A2R5F355"/>
<gene>
    <name evidence="2" type="ORF">PAT3040_06949</name>
</gene>
<name>A0A2R5F355_9BACL</name>
<sequence length="142" mass="15377">MIRAVENLFIAVLGVAGGLAVGSGLVALLIVFDLVPRLAQLSRAFRLSIWFETAIVCGSLYWTFADFMDWKLRLPSAFALAGSGLLDGMFVGMLAAALTEVINVLPILAKRLGLSAYMFGLVMAMVLGKTVGSLFDWLVFQW</sequence>
<dbReference type="RefSeq" id="WP_087567051.1">
    <property type="nucleotide sequence ID" value="NZ_BDQX01000458.1"/>
</dbReference>
<feature type="transmembrane region" description="Helical" evidence="1">
    <location>
        <begin position="117"/>
        <end position="140"/>
    </location>
</feature>
<accession>A0A2R5F355</accession>
<dbReference type="EMBL" id="BDQX01000458">
    <property type="protein sequence ID" value="GBG12088.1"/>
    <property type="molecule type" value="Genomic_DNA"/>
</dbReference>
<reference evidence="2 3" key="1">
    <citation type="submission" date="2017-08" db="EMBL/GenBank/DDBJ databases">
        <title>Substantial Increase in Enzyme Production by Combined Drug-Resistance Mutations in Paenibacillus agaridevorans.</title>
        <authorList>
            <person name="Tanaka Y."/>
            <person name="Funane K."/>
            <person name="Hosaka T."/>
            <person name="Shiwa Y."/>
            <person name="Fujita N."/>
            <person name="Miyazaki T."/>
            <person name="Yoshikawa H."/>
            <person name="Murakami K."/>
            <person name="Kasahara K."/>
            <person name="Inaoka T."/>
            <person name="Hiraga Y."/>
            <person name="Ochi K."/>
        </authorList>
    </citation>
    <scope>NUCLEOTIDE SEQUENCE [LARGE SCALE GENOMIC DNA]</scope>
    <source>
        <strain evidence="2 3">T-3040</strain>
    </source>
</reference>
<keyword evidence="1" id="KW-0812">Transmembrane</keyword>
<evidence type="ECO:0000313" key="3">
    <source>
        <dbReference type="Proteomes" id="UP000245202"/>
    </source>
</evidence>
<keyword evidence="1" id="KW-1133">Transmembrane helix</keyword>
<feature type="transmembrane region" description="Helical" evidence="1">
    <location>
        <begin position="77"/>
        <end position="97"/>
    </location>
</feature>
<comment type="caution">
    <text evidence="2">The sequence shown here is derived from an EMBL/GenBank/DDBJ whole genome shotgun (WGS) entry which is preliminary data.</text>
</comment>
<dbReference type="InterPro" id="IPR020144">
    <property type="entry name" value="SpoVAB"/>
</dbReference>
<dbReference type="Pfam" id="PF13782">
    <property type="entry name" value="SpoVAB"/>
    <property type="match status" value="1"/>
</dbReference>